<organism evidence="1 2">
    <name type="scientific">Microcella daejeonensis</name>
    <dbReference type="NCBI Taxonomy" id="2994971"/>
    <lineage>
        <taxon>Bacteria</taxon>
        <taxon>Bacillati</taxon>
        <taxon>Actinomycetota</taxon>
        <taxon>Actinomycetes</taxon>
        <taxon>Micrococcales</taxon>
        <taxon>Microbacteriaceae</taxon>
        <taxon>Microcella</taxon>
    </lineage>
</organism>
<proteinExistence type="predicted"/>
<dbReference type="EMBL" id="CP113089">
    <property type="protein sequence ID" value="WAB82090.1"/>
    <property type="molecule type" value="Genomic_DNA"/>
</dbReference>
<dbReference type="Proteomes" id="UP001164706">
    <property type="component" value="Chromosome"/>
</dbReference>
<protein>
    <submittedName>
        <fullName evidence="1">Uncharacterized protein</fullName>
    </submittedName>
</protein>
<reference evidence="1" key="1">
    <citation type="submission" date="2022-11" db="EMBL/GenBank/DDBJ databases">
        <title>Description of Microcella daejonensis nov. sp, isolated from riverside soil.</title>
        <authorList>
            <person name="Molina K.M."/>
            <person name="Kim S.B."/>
        </authorList>
    </citation>
    <scope>NUCLEOTIDE SEQUENCE</scope>
    <source>
        <strain evidence="1">MMS21-STM12</strain>
    </source>
</reference>
<evidence type="ECO:0000313" key="1">
    <source>
        <dbReference type="EMBL" id="WAB82090.1"/>
    </source>
</evidence>
<name>A0A9E8MM02_9MICO</name>
<evidence type="ECO:0000313" key="2">
    <source>
        <dbReference type="Proteomes" id="UP001164706"/>
    </source>
</evidence>
<dbReference type="RefSeq" id="WP_267781955.1">
    <property type="nucleotide sequence ID" value="NZ_CP113089.1"/>
</dbReference>
<accession>A0A9E8MM02</accession>
<dbReference type="AlphaFoldDB" id="A0A9E8MM02"/>
<keyword evidence="2" id="KW-1185">Reference proteome</keyword>
<gene>
    <name evidence="1" type="ORF">OVN18_03515</name>
</gene>
<dbReference type="KEGG" id="mdb:OVN18_03515"/>
<sequence>MTAPPTGYHLLVPPGWRRFTADLEGKQQLIALASAKLKPLGRPDLDAQVRTMIEQQWSRLAVLRADGVYMPGDDEDLPVTPMTLAVLRQVARPGTTFADRLQELARTATTPIETPLGVVHRWETSERSTGELEGSSARIIGYGFPVPGERADRGAVLLVSIPYPNDADREIVDALVELADTIAETFRWR</sequence>